<keyword evidence="5" id="KW-0408">Iron</keyword>
<feature type="domain" description="JmjC" evidence="7">
    <location>
        <begin position="158"/>
        <end position="325"/>
    </location>
</feature>
<dbReference type="GO" id="GO:0016491">
    <property type="term" value="F:oxidoreductase activity"/>
    <property type="evidence" value="ECO:0007669"/>
    <property type="project" value="UniProtKB-KW"/>
</dbReference>
<evidence type="ECO:0000256" key="2">
    <source>
        <dbReference type="ARBA" id="ARBA00004123"/>
    </source>
</evidence>
<sequence length="363" mass="41692">MAQVVAFHVGDRVHVLMSTSTQMVWHPVASTKRASVYCCAILSLGDASTIWEVGQSRGHVEVLESLPSHARFFEEYLRGTGEFAKVGKPVLFSGAARGMPAYNLWTDDYLRDKHGHVLLDQVEPEKKETRTVLAQEDWTLRKFLDNYADKDIYSTAITPRALSEEVYLLPFMNCGGYLDKLQATVLWFSSGGTSSVIHSDSQQNVHCMLAGTKHWILWRPDEKIDSREYGWIQAEDEGKRDPQFKDAYGQFAGRINVSDVDLKKYPGWNKMPRWEMTLRAGDCAFIPKEWYHYVESTRQRSISVHVWFHNGNVFEGRGCDKLEAKLYNSSDFVYSLSDCTFRESRKRNPPCRLPKERLARTEL</sequence>
<dbReference type="PROSITE" id="PS51184">
    <property type="entry name" value="JMJC"/>
    <property type="match status" value="1"/>
</dbReference>
<evidence type="ECO:0000256" key="6">
    <source>
        <dbReference type="ARBA" id="ARBA00023242"/>
    </source>
</evidence>
<evidence type="ECO:0000256" key="4">
    <source>
        <dbReference type="ARBA" id="ARBA00023002"/>
    </source>
</evidence>
<comment type="cofactor">
    <cofactor evidence="1">
        <name>Fe(2+)</name>
        <dbReference type="ChEBI" id="CHEBI:29033"/>
    </cofactor>
</comment>
<evidence type="ECO:0000256" key="1">
    <source>
        <dbReference type="ARBA" id="ARBA00001954"/>
    </source>
</evidence>
<dbReference type="SMART" id="SM00558">
    <property type="entry name" value="JmjC"/>
    <property type="match status" value="1"/>
</dbReference>
<protein>
    <recommendedName>
        <fullName evidence="7">JmjC domain-containing protein</fullName>
    </recommendedName>
</protein>
<accession>A0A7S1FHA3</accession>
<dbReference type="SUPFAM" id="SSF51197">
    <property type="entry name" value="Clavaminate synthase-like"/>
    <property type="match status" value="1"/>
</dbReference>
<gene>
    <name evidence="8" type="ORF">NSCI0253_LOCUS40332</name>
</gene>
<dbReference type="PANTHER" id="PTHR12461">
    <property type="entry name" value="HYPOXIA-INDUCIBLE FACTOR 1 ALPHA INHIBITOR-RELATED"/>
    <property type="match status" value="1"/>
</dbReference>
<name>A0A7S1FHA3_NOCSC</name>
<dbReference type="GO" id="GO:0046872">
    <property type="term" value="F:metal ion binding"/>
    <property type="evidence" value="ECO:0007669"/>
    <property type="project" value="UniProtKB-KW"/>
</dbReference>
<evidence type="ECO:0000313" key="8">
    <source>
        <dbReference type="EMBL" id="CAD8865977.1"/>
    </source>
</evidence>
<dbReference type="EMBL" id="HBFQ01056841">
    <property type="protein sequence ID" value="CAD8865977.1"/>
    <property type="molecule type" value="Transcribed_RNA"/>
</dbReference>
<comment type="subcellular location">
    <subcellularLocation>
        <location evidence="2">Nucleus</location>
    </subcellularLocation>
</comment>
<dbReference type="AlphaFoldDB" id="A0A7S1FHA3"/>
<evidence type="ECO:0000256" key="5">
    <source>
        <dbReference type="ARBA" id="ARBA00023004"/>
    </source>
</evidence>
<reference evidence="8" key="1">
    <citation type="submission" date="2021-01" db="EMBL/GenBank/DDBJ databases">
        <authorList>
            <person name="Corre E."/>
            <person name="Pelletier E."/>
            <person name="Niang G."/>
            <person name="Scheremetjew M."/>
            <person name="Finn R."/>
            <person name="Kale V."/>
            <person name="Holt S."/>
            <person name="Cochrane G."/>
            <person name="Meng A."/>
            <person name="Brown T."/>
            <person name="Cohen L."/>
        </authorList>
    </citation>
    <scope>NUCLEOTIDE SEQUENCE</scope>
</reference>
<dbReference type="InterPro" id="IPR003347">
    <property type="entry name" value="JmjC_dom"/>
</dbReference>
<dbReference type="Gene3D" id="2.60.120.650">
    <property type="entry name" value="Cupin"/>
    <property type="match status" value="1"/>
</dbReference>
<evidence type="ECO:0000256" key="3">
    <source>
        <dbReference type="ARBA" id="ARBA00022723"/>
    </source>
</evidence>
<evidence type="ECO:0000259" key="7">
    <source>
        <dbReference type="PROSITE" id="PS51184"/>
    </source>
</evidence>
<keyword evidence="3" id="KW-0479">Metal-binding</keyword>
<keyword evidence="6" id="KW-0539">Nucleus</keyword>
<organism evidence="8">
    <name type="scientific">Noctiluca scintillans</name>
    <name type="common">Sea sparkle</name>
    <name type="synonym">Red tide dinoflagellate</name>
    <dbReference type="NCBI Taxonomy" id="2966"/>
    <lineage>
        <taxon>Eukaryota</taxon>
        <taxon>Sar</taxon>
        <taxon>Alveolata</taxon>
        <taxon>Dinophyceae</taxon>
        <taxon>Noctilucales</taxon>
        <taxon>Noctilucaceae</taxon>
        <taxon>Noctiluca</taxon>
    </lineage>
</organism>
<keyword evidence="4" id="KW-0560">Oxidoreductase</keyword>
<dbReference type="GO" id="GO:0005634">
    <property type="term" value="C:nucleus"/>
    <property type="evidence" value="ECO:0007669"/>
    <property type="project" value="UniProtKB-SubCell"/>
</dbReference>
<dbReference type="InterPro" id="IPR041667">
    <property type="entry name" value="Cupin_8"/>
</dbReference>
<dbReference type="PANTHER" id="PTHR12461:SF106">
    <property type="entry name" value="BIFUNCTIONAL PEPTIDASE AND ARGINYL-HYDROXYLASE JMJD5"/>
    <property type="match status" value="1"/>
</dbReference>
<dbReference type="Pfam" id="PF13621">
    <property type="entry name" value="Cupin_8"/>
    <property type="match status" value="1"/>
</dbReference>
<proteinExistence type="predicted"/>